<dbReference type="OrthoDB" id="4255at2759"/>
<proteinExistence type="predicted"/>
<gene>
    <name evidence="1" type="ORF">EPI10_008702</name>
</gene>
<dbReference type="EMBL" id="SMMG02000008">
    <property type="protein sequence ID" value="KAA3464454.1"/>
    <property type="molecule type" value="Genomic_DNA"/>
</dbReference>
<keyword evidence="1" id="KW-0378">Hydrolase</keyword>
<dbReference type="GO" id="GO:0004386">
    <property type="term" value="F:helicase activity"/>
    <property type="evidence" value="ECO:0007669"/>
    <property type="project" value="UniProtKB-KW"/>
</dbReference>
<keyword evidence="1" id="KW-0347">Helicase</keyword>
<evidence type="ECO:0000313" key="2">
    <source>
        <dbReference type="Proteomes" id="UP000325315"/>
    </source>
</evidence>
<evidence type="ECO:0000313" key="1">
    <source>
        <dbReference type="EMBL" id="KAA3464454.1"/>
    </source>
</evidence>
<name>A0A5B6V5V2_9ROSI</name>
<sequence length="71" mass="7807">MVSIGATGGKKAAISVTAFSGKQIEKQGFFVLVRDKFVGRKERIYNPNRYPLPSLKQRQERACNGLAPPGK</sequence>
<organism evidence="1 2">
    <name type="scientific">Gossypium australe</name>
    <dbReference type="NCBI Taxonomy" id="47621"/>
    <lineage>
        <taxon>Eukaryota</taxon>
        <taxon>Viridiplantae</taxon>
        <taxon>Streptophyta</taxon>
        <taxon>Embryophyta</taxon>
        <taxon>Tracheophyta</taxon>
        <taxon>Spermatophyta</taxon>
        <taxon>Magnoliopsida</taxon>
        <taxon>eudicotyledons</taxon>
        <taxon>Gunneridae</taxon>
        <taxon>Pentapetalae</taxon>
        <taxon>rosids</taxon>
        <taxon>malvids</taxon>
        <taxon>Malvales</taxon>
        <taxon>Malvaceae</taxon>
        <taxon>Malvoideae</taxon>
        <taxon>Gossypium</taxon>
    </lineage>
</organism>
<keyword evidence="1" id="KW-0547">Nucleotide-binding</keyword>
<protein>
    <submittedName>
        <fullName evidence="1">DEAD-box ATP-dependent RNA helicase 53-like</fullName>
    </submittedName>
</protein>
<accession>A0A5B6V5V2</accession>
<comment type="caution">
    <text evidence="1">The sequence shown here is derived from an EMBL/GenBank/DDBJ whole genome shotgun (WGS) entry which is preliminary data.</text>
</comment>
<keyword evidence="1" id="KW-0067">ATP-binding</keyword>
<reference evidence="2" key="1">
    <citation type="journal article" date="2019" name="Plant Biotechnol. J.">
        <title>Genome sequencing of the Australian wild diploid species Gossypium australe highlights disease resistance and delayed gland morphogenesis.</title>
        <authorList>
            <person name="Cai Y."/>
            <person name="Cai X."/>
            <person name="Wang Q."/>
            <person name="Wang P."/>
            <person name="Zhang Y."/>
            <person name="Cai C."/>
            <person name="Xu Y."/>
            <person name="Wang K."/>
            <person name="Zhou Z."/>
            <person name="Wang C."/>
            <person name="Geng S."/>
            <person name="Li B."/>
            <person name="Dong Q."/>
            <person name="Hou Y."/>
            <person name="Wang H."/>
            <person name="Ai P."/>
            <person name="Liu Z."/>
            <person name="Yi F."/>
            <person name="Sun M."/>
            <person name="An G."/>
            <person name="Cheng J."/>
            <person name="Zhang Y."/>
            <person name="Shi Q."/>
            <person name="Xie Y."/>
            <person name="Shi X."/>
            <person name="Chang Y."/>
            <person name="Huang F."/>
            <person name="Chen Y."/>
            <person name="Hong S."/>
            <person name="Mi L."/>
            <person name="Sun Q."/>
            <person name="Zhang L."/>
            <person name="Zhou B."/>
            <person name="Peng R."/>
            <person name="Zhang X."/>
            <person name="Liu F."/>
        </authorList>
    </citation>
    <scope>NUCLEOTIDE SEQUENCE [LARGE SCALE GENOMIC DNA]</scope>
    <source>
        <strain evidence="2">cv. PA1801</strain>
    </source>
</reference>
<dbReference type="Proteomes" id="UP000325315">
    <property type="component" value="Unassembled WGS sequence"/>
</dbReference>
<dbReference type="AlphaFoldDB" id="A0A5B6V5V2"/>
<keyword evidence="2" id="KW-1185">Reference proteome</keyword>